<dbReference type="SUPFAM" id="SSF50494">
    <property type="entry name" value="Trypsin-like serine proteases"/>
    <property type="match status" value="1"/>
</dbReference>
<dbReference type="PROSITE" id="PS50294">
    <property type="entry name" value="WD_REPEATS_REGION"/>
    <property type="match status" value="8"/>
</dbReference>
<dbReference type="InterPro" id="IPR001680">
    <property type="entry name" value="WD40_rpt"/>
</dbReference>
<feature type="repeat" description="WD" evidence="3">
    <location>
        <begin position="973"/>
        <end position="1016"/>
    </location>
</feature>
<dbReference type="Gene3D" id="2.40.10.120">
    <property type="match status" value="1"/>
</dbReference>
<evidence type="ECO:0000313" key="5">
    <source>
        <dbReference type="Proteomes" id="UP001231166"/>
    </source>
</evidence>
<protein>
    <recommendedName>
        <fullName evidence="6">WD40 repeat protein</fullName>
    </recommendedName>
</protein>
<dbReference type="InterPro" id="IPR020472">
    <property type="entry name" value="WD40_PAC1"/>
</dbReference>
<proteinExistence type="predicted"/>
<feature type="repeat" description="WD" evidence="3">
    <location>
        <begin position="1199"/>
        <end position="1241"/>
    </location>
</feature>
<feature type="repeat" description="WD" evidence="3">
    <location>
        <begin position="794"/>
        <end position="836"/>
    </location>
</feature>
<keyword evidence="1 3" id="KW-0853">WD repeat</keyword>
<feature type="repeat" description="WD" evidence="3">
    <location>
        <begin position="1175"/>
        <end position="1197"/>
    </location>
</feature>
<sequence length="1361" mass="143112">MATETLADVGLVRFSMGTRPVGAGFIVDDQHIVTCAHVVNASLGRALIAAERPDTVGPVTALVDREWIPVEVEVVAEGWIPLTEDKRGDVAVLKMIAGRPEGVSAVPLRRPHQTEDRRFAVQGFPDGTLIGATGVIRTQLTIGQEWIQLEDDKQAGRAVTEGFSGAPIWDTTLKAVVGMAIAKDARVPAAKIAAMLPVTLLARYWPPVADLLPSRLALDPKFDTYWDPRARGVETRHVPGSFFTGRRRALTELVEWLVADPHPADNLRVVSGGPGSGKSGVLARLVTRSDPGFRRHHPISADDPVCELLAGAVEVAVHARGMDPTQILQALAAGVDSDATDVEAIVAALAAHGRPVTCVVDGLDESTDPRQAAGMLRRLAGDTADLGVRLLASTRPGPQMKLLQALGASAARNSINLDDTTYLDKADLAEYVRRRLLFEGVPPDRIPAHDTPYRGHDRLAERVAARVAGRAYPSFLIAALTAVGLVRRGKVVNVDEDGWDQFPATVADAMDDYLDRFDEDRDRVEEMLRPLAYSYGDGLPPDELWAGLATGLTGPGRTYTVEDIGWLLRAAADYLLEATVQSGGSTAYRLYHQALIEHLREQDRSRGLAVAEQAYRQLLDSAPRSPHGGLVWQHAHPYLLTHLADHAGATAGTGHLRDLVDDPCFLLAANPTTLTATLRRSRLTSAAARTYRMAAHLLADPSDRLLQMQLHAARLGETTLERKLAALAERTTPRLAWTREPRYTPHYTLGRHTGWVAAVAVAEVDGRPVVVSGGADSTVRVWDLATGDPLGDPFTGHTAWVRALAVAELGGRPVVVSGGASTVRVWDLATGDPLGDPFTGHTGDVSAVAVGELGGRPVVVSGGADSTVRVWDLATRDPVDDPFTGHTGRVEAVAVAELGGRPVVVSGGQDRTVRVWELATGDPVGGPFTGHGAWVRALAVAELGGRPVVVGGSWDSTVQVWDLATGDPLGDPFTGHTGGVSAVAVAELDGRPVVVSGSDDTAVRVWDLATGDPLGDPFTGHTGGVRAVAVAELGGRPVVVSGSDDTAVRVWDLATRDPVDDPFTCHTGRVEAVAVAELDGRPVVVSGGRDSTVRVWELATGDPLGDPFTCHTGGVEALAVGELGGRPVVVGGSWDSTVRVWDLATGDPLGDLADAGYTGGVRALAVGELDGRPVVVSGSDDTAVRVWDLATRDPLGDPFTGHTAWVRALAVAELGGRPVVVSGGDSTVRVWDLATGDPLGDPFTGHTGGVRALAVAELGGRPVVVSGGDSTVRVWDLATGDPLGDPFTGHTGDVSAVAVGELDGRPVVVSGGADSTVRVRDLATGGNPRVIQLDVSVLSVTKPENNVVAIGHRAGLTAVRI</sequence>
<feature type="repeat" description="WD" evidence="3">
    <location>
        <begin position="1243"/>
        <end position="1285"/>
    </location>
</feature>
<feature type="repeat" description="WD" evidence="3">
    <location>
        <begin position="1108"/>
        <end position="1151"/>
    </location>
</feature>
<dbReference type="PROSITE" id="PS50082">
    <property type="entry name" value="WD_REPEATS_2"/>
    <property type="match status" value="13"/>
</dbReference>
<name>A0AAX3YSY9_RHOOP</name>
<evidence type="ECO:0008006" key="6">
    <source>
        <dbReference type="Google" id="ProtNLM"/>
    </source>
</evidence>
<evidence type="ECO:0000256" key="2">
    <source>
        <dbReference type="ARBA" id="ARBA00022737"/>
    </source>
</evidence>
<dbReference type="Proteomes" id="UP001231166">
    <property type="component" value="Plasmid pRho-VOC14-C342"/>
</dbReference>
<dbReference type="EMBL" id="CP130954">
    <property type="protein sequence ID" value="WLF51247.1"/>
    <property type="molecule type" value="Genomic_DNA"/>
</dbReference>
<gene>
    <name evidence="4" type="ORF">Q5707_38440</name>
</gene>
<evidence type="ECO:0000256" key="1">
    <source>
        <dbReference type="ARBA" id="ARBA00022574"/>
    </source>
</evidence>
<dbReference type="PANTHER" id="PTHR22847">
    <property type="entry name" value="WD40 REPEAT PROTEIN"/>
    <property type="match status" value="1"/>
</dbReference>
<feature type="repeat" description="WD" evidence="3">
    <location>
        <begin position="883"/>
        <end position="926"/>
    </location>
</feature>
<reference evidence="4" key="1">
    <citation type="submission" date="2023-07" db="EMBL/GenBank/DDBJ databases">
        <title>Genomic analysis of Rhodococcus opacus VOC-14 with glycol ethers degradation activity.</title>
        <authorList>
            <person name="Narkevich D.A."/>
            <person name="Hlushen A.M."/>
            <person name="Akhremchuk A.E."/>
            <person name="Sikolenko M.A."/>
            <person name="Valentovich L.N."/>
        </authorList>
    </citation>
    <scope>NUCLEOTIDE SEQUENCE</scope>
    <source>
        <strain evidence="4">VOC-14</strain>
        <plasmid evidence="4">pRho-VOC14-C342</plasmid>
    </source>
</reference>
<dbReference type="InterPro" id="IPR019775">
    <property type="entry name" value="WD40_repeat_CS"/>
</dbReference>
<evidence type="ECO:0000256" key="3">
    <source>
        <dbReference type="PROSITE-ProRule" id="PRU00221"/>
    </source>
</evidence>
<dbReference type="InterPro" id="IPR011047">
    <property type="entry name" value="Quinoprotein_ADH-like_sf"/>
</dbReference>
<dbReference type="PANTHER" id="PTHR22847:SF637">
    <property type="entry name" value="WD REPEAT DOMAIN 5B"/>
    <property type="match status" value="1"/>
</dbReference>
<keyword evidence="4" id="KW-0614">Plasmid</keyword>
<dbReference type="SUPFAM" id="SSF50998">
    <property type="entry name" value="Quinoprotein alcohol dehydrogenase-like"/>
    <property type="match status" value="1"/>
</dbReference>
<accession>A0AAX3YSY9</accession>
<dbReference type="InterPro" id="IPR009003">
    <property type="entry name" value="Peptidase_S1_PA"/>
</dbReference>
<dbReference type="PROSITE" id="PS00678">
    <property type="entry name" value="WD_REPEATS_1"/>
    <property type="match status" value="9"/>
</dbReference>
<dbReference type="Pfam" id="PF00400">
    <property type="entry name" value="WD40"/>
    <property type="match status" value="12"/>
</dbReference>
<dbReference type="InterPro" id="IPR027417">
    <property type="entry name" value="P-loop_NTPase"/>
</dbReference>
<dbReference type="SUPFAM" id="SSF52540">
    <property type="entry name" value="P-loop containing nucleoside triphosphate hydrolases"/>
    <property type="match status" value="1"/>
</dbReference>
<dbReference type="PRINTS" id="PR00320">
    <property type="entry name" value="GPROTEINBRPT"/>
</dbReference>
<feature type="repeat" description="WD" evidence="3">
    <location>
        <begin position="928"/>
        <end position="971"/>
    </location>
</feature>
<feature type="repeat" description="WD" evidence="3">
    <location>
        <begin position="749"/>
        <end position="792"/>
    </location>
</feature>
<evidence type="ECO:0000313" key="4">
    <source>
        <dbReference type="EMBL" id="WLF51247.1"/>
    </source>
</evidence>
<dbReference type="SMART" id="SM00320">
    <property type="entry name" value="WD40"/>
    <property type="match status" value="13"/>
</dbReference>
<feature type="repeat" description="WD" evidence="3">
    <location>
        <begin position="838"/>
        <end position="881"/>
    </location>
</feature>
<dbReference type="RefSeq" id="WP_304710602.1">
    <property type="nucleotide sequence ID" value="NZ_CP130954.1"/>
</dbReference>
<geneLocation type="plasmid" evidence="4 5">
    <name>pRho-VOC14-C342</name>
</geneLocation>
<dbReference type="CDD" id="cd00200">
    <property type="entry name" value="WD40"/>
    <property type="match status" value="2"/>
</dbReference>
<keyword evidence="2" id="KW-0677">Repeat</keyword>
<feature type="repeat" description="WD" evidence="3">
    <location>
        <begin position="1063"/>
        <end position="1106"/>
    </location>
</feature>
<feature type="repeat" description="WD" evidence="3">
    <location>
        <begin position="1018"/>
        <end position="1061"/>
    </location>
</feature>
<feature type="repeat" description="WD" evidence="3">
    <location>
        <begin position="1287"/>
        <end position="1330"/>
    </location>
</feature>
<organism evidence="4 5">
    <name type="scientific">Rhodococcus opacus</name>
    <name type="common">Nocardia opaca</name>
    <dbReference type="NCBI Taxonomy" id="37919"/>
    <lineage>
        <taxon>Bacteria</taxon>
        <taxon>Bacillati</taxon>
        <taxon>Actinomycetota</taxon>
        <taxon>Actinomycetes</taxon>
        <taxon>Mycobacteriales</taxon>
        <taxon>Nocardiaceae</taxon>
        <taxon>Rhodococcus</taxon>
    </lineage>
</organism>
<dbReference type="InterPro" id="IPR015943">
    <property type="entry name" value="WD40/YVTN_repeat-like_dom_sf"/>
</dbReference>
<dbReference type="Gene3D" id="2.130.10.10">
    <property type="entry name" value="YVTN repeat-like/Quinoprotein amine dehydrogenase"/>
    <property type="match status" value="3"/>
</dbReference>